<reference evidence="1 2" key="1">
    <citation type="submission" date="2018-07" db="EMBL/GenBank/DDBJ databases">
        <title>Genomic Encyclopedia of Type Strains, Phase IV (KMG-IV): sequencing the most valuable type-strain genomes for metagenomic binning, comparative biology and taxonomic classification.</title>
        <authorList>
            <person name="Goeker M."/>
        </authorList>
    </citation>
    <scope>NUCLEOTIDE SEQUENCE [LARGE SCALE GENOMIC DNA]</scope>
    <source>
        <strain evidence="1 2">DSM 44290</strain>
    </source>
</reference>
<keyword evidence="2" id="KW-1185">Reference proteome</keyword>
<evidence type="ECO:0000313" key="2">
    <source>
        <dbReference type="Proteomes" id="UP000254869"/>
    </source>
</evidence>
<proteinExistence type="predicted"/>
<dbReference type="RefSeq" id="WP_156524912.1">
    <property type="nucleotide sequence ID" value="NZ_QQBC01000008.1"/>
</dbReference>
<name>A0A370I0K5_9NOCA</name>
<sequence length="58" mass="6618">MWEWSRTVAERAAAAVWSSRHTGHAEPTVVDPESWRQIAKGDPRDDALYVVRTLSLVR</sequence>
<dbReference type="Proteomes" id="UP000254869">
    <property type="component" value="Unassembled WGS sequence"/>
</dbReference>
<accession>A0A370I0K5</accession>
<comment type="caution">
    <text evidence="1">The sequence shown here is derived from an EMBL/GenBank/DDBJ whole genome shotgun (WGS) entry which is preliminary data.</text>
</comment>
<protein>
    <submittedName>
        <fullName evidence="1">Uncharacterized protein</fullName>
    </submittedName>
</protein>
<organism evidence="1 2">
    <name type="scientific">Nocardia pseudobrasiliensis</name>
    <dbReference type="NCBI Taxonomy" id="45979"/>
    <lineage>
        <taxon>Bacteria</taxon>
        <taxon>Bacillati</taxon>
        <taxon>Actinomycetota</taxon>
        <taxon>Actinomycetes</taxon>
        <taxon>Mycobacteriales</taxon>
        <taxon>Nocardiaceae</taxon>
        <taxon>Nocardia</taxon>
    </lineage>
</organism>
<dbReference type="EMBL" id="QQBC01000008">
    <property type="protein sequence ID" value="RDI64277.1"/>
    <property type="molecule type" value="Genomic_DNA"/>
</dbReference>
<evidence type="ECO:0000313" key="1">
    <source>
        <dbReference type="EMBL" id="RDI64277.1"/>
    </source>
</evidence>
<gene>
    <name evidence="1" type="ORF">DFR76_108109</name>
</gene>
<dbReference type="STRING" id="1210086.GCA_001613105_02682"/>
<dbReference type="AlphaFoldDB" id="A0A370I0K5"/>